<accession>A0A8X6T6S8</accession>
<gene>
    <name evidence="1" type="ORF">NPIL_9311</name>
</gene>
<keyword evidence="2" id="KW-1185">Reference proteome</keyword>
<sequence>MDAFPAAPSSTIRPVHLPEKTNALEHVVRQGLVKAFITYQEPKNNRIFVSFSPPPPWFQKKTLMDNFKRTIHEAQVENRFDPDAVQWDKISQAFMRNLDRTLKSADKRMGFLFNNMFIVKCFFTFD</sequence>
<dbReference type="EMBL" id="BMAW01097563">
    <property type="protein sequence ID" value="GFS80420.1"/>
    <property type="molecule type" value="Genomic_DNA"/>
</dbReference>
<organism evidence="1 2">
    <name type="scientific">Nephila pilipes</name>
    <name type="common">Giant wood spider</name>
    <name type="synonym">Nephila maculata</name>
    <dbReference type="NCBI Taxonomy" id="299642"/>
    <lineage>
        <taxon>Eukaryota</taxon>
        <taxon>Metazoa</taxon>
        <taxon>Ecdysozoa</taxon>
        <taxon>Arthropoda</taxon>
        <taxon>Chelicerata</taxon>
        <taxon>Arachnida</taxon>
        <taxon>Araneae</taxon>
        <taxon>Araneomorphae</taxon>
        <taxon>Entelegynae</taxon>
        <taxon>Araneoidea</taxon>
        <taxon>Nephilidae</taxon>
        <taxon>Nephila</taxon>
    </lineage>
</organism>
<proteinExistence type="predicted"/>
<evidence type="ECO:0000313" key="1">
    <source>
        <dbReference type="EMBL" id="GFS80420.1"/>
    </source>
</evidence>
<dbReference type="Proteomes" id="UP000887013">
    <property type="component" value="Unassembled WGS sequence"/>
</dbReference>
<dbReference type="AlphaFoldDB" id="A0A8X6T6S8"/>
<name>A0A8X6T6S8_NEPPI</name>
<evidence type="ECO:0000313" key="2">
    <source>
        <dbReference type="Proteomes" id="UP000887013"/>
    </source>
</evidence>
<protein>
    <submittedName>
        <fullName evidence="1">Uncharacterized protein</fullName>
    </submittedName>
</protein>
<reference evidence="1" key="1">
    <citation type="submission" date="2020-08" db="EMBL/GenBank/DDBJ databases">
        <title>Multicomponent nature underlies the extraordinary mechanical properties of spider dragline silk.</title>
        <authorList>
            <person name="Kono N."/>
            <person name="Nakamura H."/>
            <person name="Mori M."/>
            <person name="Yoshida Y."/>
            <person name="Ohtoshi R."/>
            <person name="Malay A.D."/>
            <person name="Moran D.A.P."/>
            <person name="Tomita M."/>
            <person name="Numata K."/>
            <person name="Arakawa K."/>
        </authorList>
    </citation>
    <scope>NUCLEOTIDE SEQUENCE</scope>
</reference>
<comment type="caution">
    <text evidence="1">The sequence shown here is derived from an EMBL/GenBank/DDBJ whole genome shotgun (WGS) entry which is preliminary data.</text>
</comment>